<accession>A0A0A9CQ98</accession>
<proteinExistence type="predicted"/>
<protein>
    <submittedName>
        <fullName evidence="2">Uncharacterized protein</fullName>
    </submittedName>
</protein>
<dbReference type="EMBL" id="GBRH01224248">
    <property type="protein sequence ID" value="JAD73647.1"/>
    <property type="molecule type" value="Transcribed_RNA"/>
</dbReference>
<sequence>MFALKLLHPPCMMASGPLEPILTRKIEEACAVRGAPIYITPSSEQKSDDDIPKGTPSHRSHRQHVSPGER</sequence>
<dbReference type="AlphaFoldDB" id="A0A0A9CQ98"/>
<organism evidence="2">
    <name type="scientific">Arundo donax</name>
    <name type="common">Giant reed</name>
    <name type="synonym">Donax arundinaceus</name>
    <dbReference type="NCBI Taxonomy" id="35708"/>
    <lineage>
        <taxon>Eukaryota</taxon>
        <taxon>Viridiplantae</taxon>
        <taxon>Streptophyta</taxon>
        <taxon>Embryophyta</taxon>
        <taxon>Tracheophyta</taxon>
        <taxon>Spermatophyta</taxon>
        <taxon>Magnoliopsida</taxon>
        <taxon>Liliopsida</taxon>
        <taxon>Poales</taxon>
        <taxon>Poaceae</taxon>
        <taxon>PACMAD clade</taxon>
        <taxon>Arundinoideae</taxon>
        <taxon>Arundineae</taxon>
        <taxon>Arundo</taxon>
    </lineage>
</organism>
<reference evidence="2" key="1">
    <citation type="submission" date="2014-09" db="EMBL/GenBank/DDBJ databases">
        <authorList>
            <person name="Magalhaes I.L.F."/>
            <person name="Oliveira U."/>
            <person name="Santos F.R."/>
            <person name="Vidigal T.H.D.A."/>
            <person name="Brescovit A.D."/>
            <person name="Santos A.J."/>
        </authorList>
    </citation>
    <scope>NUCLEOTIDE SEQUENCE</scope>
    <source>
        <tissue evidence="2">Shoot tissue taken approximately 20 cm above the soil surface</tissue>
    </source>
</reference>
<feature type="region of interest" description="Disordered" evidence="1">
    <location>
        <begin position="37"/>
        <end position="70"/>
    </location>
</feature>
<evidence type="ECO:0000313" key="2">
    <source>
        <dbReference type="EMBL" id="JAD73647.1"/>
    </source>
</evidence>
<evidence type="ECO:0000256" key="1">
    <source>
        <dbReference type="SAM" id="MobiDB-lite"/>
    </source>
</evidence>
<reference evidence="2" key="2">
    <citation type="journal article" date="2015" name="Data Brief">
        <title>Shoot transcriptome of the giant reed, Arundo donax.</title>
        <authorList>
            <person name="Barrero R.A."/>
            <person name="Guerrero F.D."/>
            <person name="Moolhuijzen P."/>
            <person name="Goolsby J.A."/>
            <person name="Tidwell J."/>
            <person name="Bellgard S.E."/>
            <person name="Bellgard M.I."/>
        </authorList>
    </citation>
    <scope>NUCLEOTIDE SEQUENCE</scope>
    <source>
        <tissue evidence="2">Shoot tissue taken approximately 20 cm above the soil surface</tissue>
    </source>
</reference>
<name>A0A0A9CQ98_ARUDO</name>